<organism evidence="1 2">
    <name type="scientific">Caerostris extrusa</name>
    <name type="common">Bark spider</name>
    <name type="synonym">Caerostris bankana</name>
    <dbReference type="NCBI Taxonomy" id="172846"/>
    <lineage>
        <taxon>Eukaryota</taxon>
        <taxon>Metazoa</taxon>
        <taxon>Ecdysozoa</taxon>
        <taxon>Arthropoda</taxon>
        <taxon>Chelicerata</taxon>
        <taxon>Arachnida</taxon>
        <taxon>Araneae</taxon>
        <taxon>Araneomorphae</taxon>
        <taxon>Entelegynae</taxon>
        <taxon>Araneoidea</taxon>
        <taxon>Araneidae</taxon>
        <taxon>Caerostris</taxon>
    </lineage>
</organism>
<reference evidence="1 2" key="1">
    <citation type="submission" date="2021-06" db="EMBL/GenBank/DDBJ databases">
        <title>Caerostris extrusa draft genome.</title>
        <authorList>
            <person name="Kono N."/>
            <person name="Arakawa K."/>
        </authorList>
    </citation>
    <scope>NUCLEOTIDE SEQUENCE [LARGE SCALE GENOMIC DNA]</scope>
</reference>
<dbReference type="Proteomes" id="UP001054945">
    <property type="component" value="Unassembled WGS sequence"/>
</dbReference>
<keyword evidence="2" id="KW-1185">Reference proteome</keyword>
<sequence length="116" mass="13087">MRNPKALIYMAKWLSDDSCAGKKRVLHAPMSLGRSKKALLLVSTGALRFISVGRVNHCPPQGSRVWRIFSYSKSFVDHLTYGTKFILLFIVSREFYGRTRGPKIMDILGCTETSGF</sequence>
<name>A0AAV4MAQ0_CAEEX</name>
<proteinExistence type="predicted"/>
<dbReference type="AlphaFoldDB" id="A0AAV4MAQ0"/>
<accession>A0AAV4MAQ0</accession>
<protein>
    <submittedName>
        <fullName evidence="1">Uncharacterized protein</fullName>
    </submittedName>
</protein>
<evidence type="ECO:0000313" key="1">
    <source>
        <dbReference type="EMBL" id="GIX69094.1"/>
    </source>
</evidence>
<comment type="caution">
    <text evidence="1">The sequence shown here is derived from an EMBL/GenBank/DDBJ whole genome shotgun (WGS) entry which is preliminary data.</text>
</comment>
<gene>
    <name evidence="1" type="ORF">CEXT_196341</name>
</gene>
<dbReference type="EMBL" id="BPLR01002017">
    <property type="protein sequence ID" value="GIX69094.1"/>
    <property type="molecule type" value="Genomic_DNA"/>
</dbReference>
<evidence type="ECO:0000313" key="2">
    <source>
        <dbReference type="Proteomes" id="UP001054945"/>
    </source>
</evidence>